<dbReference type="SUPFAM" id="SSF50129">
    <property type="entry name" value="GroES-like"/>
    <property type="match status" value="1"/>
</dbReference>
<comment type="function">
    <text evidence="7">Xylitol dehydrogenase which catalyzes the conversion of xylitol to D-xylulose. Xylose is a major component of hemicelluloses such as xylan. Most fungi utilize D-xylose via three enzymatic reactions, xylose reductase (XR), xylitol dehydrogenase (XDH), and xylulokinase, to form xylulose 5-phosphate, which enters pentose phosphate pathway.</text>
</comment>
<dbReference type="InterPro" id="IPR011032">
    <property type="entry name" value="GroES-like_sf"/>
</dbReference>
<dbReference type="Proteomes" id="UP000758155">
    <property type="component" value="Unassembled WGS sequence"/>
</dbReference>
<dbReference type="GO" id="GO:0006062">
    <property type="term" value="P:sorbitol catabolic process"/>
    <property type="evidence" value="ECO:0007669"/>
    <property type="project" value="TreeGrafter"/>
</dbReference>
<dbReference type="Pfam" id="PF00107">
    <property type="entry name" value="ADH_zinc_N"/>
    <property type="match status" value="1"/>
</dbReference>
<dbReference type="PANTHER" id="PTHR43161">
    <property type="entry name" value="SORBITOL DEHYDROGENASE"/>
    <property type="match status" value="1"/>
</dbReference>
<dbReference type="SUPFAM" id="SSF51735">
    <property type="entry name" value="NAD(P)-binding Rossmann-fold domains"/>
    <property type="match status" value="1"/>
</dbReference>
<dbReference type="Pfam" id="PF08240">
    <property type="entry name" value="ADH_N"/>
    <property type="match status" value="1"/>
</dbReference>
<comment type="caution">
    <text evidence="13">The sequence shown here is derived from an EMBL/GenBank/DDBJ whole genome shotgun (WGS) entry which is preliminary data.</text>
</comment>
<evidence type="ECO:0000256" key="4">
    <source>
        <dbReference type="ARBA" id="ARBA00022833"/>
    </source>
</evidence>
<dbReference type="CDD" id="cd05285">
    <property type="entry name" value="sorbitol_DH"/>
    <property type="match status" value="1"/>
</dbReference>
<dbReference type="GO" id="GO:0046526">
    <property type="term" value="F:D-xylulose reductase activity"/>
    <property type="evidence" value="ECO:0007669"/>
    <property type="project" value="UniProtKB-EC"/>
</dbReference>
<dbReference type="InterPro" id="IPR045306">
    <property type="entry name" value="SDH-like"/>
</dbReference>
<evidence type="ECO:0000256" key="10">
    <source>
        <dbReference type="ARBA" id="ARBA00030139"/>
    </source>
</evidence>
<evidence type="ECO:0000256" key="6">
    <source>
        <dbReference type="ARBA" id="ARBA00023027"/>
    </source>
</evidence>
<dbReference type="InterPro" id="IPR029063">
    <property type="entry name" value="SAM-dependent_MTases_sf"/>
</dbReference>
<dbReference type="Gene3D" id="3.40.50.720">
    <property type="entry name" value="NAD(P)-binding Rossmann-like Domain"/>
    <property type="match status" value="1"/>
</dbReference>
<evidence type="ECO:0000313" key="13">
    <source>
        <dbReference type="EMBL" id="KAF3041696.1"/>
    </source>
</evidence>
<keyword evidence="4 11" id="KW-0862">Zinc</keyword>
<dbReference type="InterPro" id="IPR019410">
    <property type="entry name" value="Methyltransf_16"/>
</dbReference>
<dbReference type="Pfam" id="PF10294">
    <property type="entry name" value="Methyltransf_16"/>
    <property type="match status" value="1"/>
</dbReference>
<dbReference type="InterPro" id="IPR013149">
    <property type="entry name" value="ADH-like_C"/>
</dbReference>
<dbReference type="GO" id="GO:0008757">
    <property type="term" value="F:S-adenosylmethionine-dependent methyltransferase activity"/>
    <property type="evidence" value="ECO:0007669"/>
    <property type="project" value="UniProtKB-ARBA"/>
</dbReference>
<dbReference type="PROSITE" id="PS00059">
    <property type="entry name" value="ADH_ZINC"/>
    <property type="match status" value="1"/>
</dbReference>
<evidence type="ECO:0000256" key="1">
    <source>
        <dbReference type="ARBA" id="ARBA00001947"/>
    </source>
</evidence>
<dbReference type="OrthoDB" id="3941538at2759"/>
<evidence type="ECO:0000256" key="5">
    <source>
        <dbReference type="ARBA" id="ARBA00023002"/>
    </source>
</evidence>
<dbReference type="SUPFAM" id="SSF53335">
    <property type="entry name" value="S-adenosyl-L-methionine-dependent methyltransferases"/>
    <property type="match status" value="1"/>
</dbReference>
<dbReference type="GO" id="GO:0008270">
    <property type="term" value="F:zinc ion binding"/>
    <property type="evidence" value="ECO:0007669"/>
    <property type="project" value="InterPro"/>
</dbReference>
<dbReference type="GO" id="GO:0003939">
    <property type="term" value="F:L-iditol 2-dehydrogenase (NAD+) activity"/>
    <property type="evidence" value="ECO:0007669"/>
    <property type="project" value="TreeGrafter"/>
</dbReference>
<reference evidence="13" key="1">
    <citation type="submission" date="2019-04" db="EMBL/GenBank/DDBJ databases">
        <title>Sequencing of skin fungus with MAO and IRED activity.</title>
        <authorList>
            <person name="Marsaioli A.J."/>
            <person name="Bonatto J.M.C."/>
            <person name="Reis Junior O."/>
        </authorList>
    </citation>
    <scope>NUCLEOTIDE SEQUENCE</scope>
    <source>
        <strain evidence="13">28M1</strain>
    </source>
</reference>
<accession>A0A9P4WSV4</accession>
<comment type="cofactor">
    <cofactor evidence="1 11">
        <name>Zn(2+)</name>
        <dbReference type="ChEBI" id="CHEBI:29105"/>
    </cofactor>
</comment>
<keyword evidence="6" id="KW-0520">NAD</keyword>
<dbReference type="EC" id="1.1.1.9" evidence="9"/>
<evidence type="ECO:0000313" key="14">
    <source>
        <dbReference type="Proteomes" id="UP000758155"/>
    </source>
</evidence>
<evidence type="ECO:0000259" key="12">
    <source>
        <dbReference type="SMART" id="SM00829"/>
    </source>
</evidence>
<gene>
    <name evidence="13" type="ORF">E8E12_005346</name>
</gene>
<comment type="pathway">
    <text evidence="8">Carbohydrate degradation; L-arabinose degradation via L-arabinitol; D-xylulose 5-phosphate from L-arabinose (fungal route): step 4/5.</text>
</comment>
<evidence type="ECO:0000256" key="2">
    <source>
        <dbReference type="ARBA" id="ARBA00008072"/>
    </source>
</evidence>
<proteinExistence type="inferred from homology"/>
<name>A0A9P4WSV4_9PLEO</name>
<dbReference type="InterPro" id="IPR013154">
    <property type="entry name" value="ADH-like_N"/>
</dbReference>
<keyword evidence="3 11" id="KW-0479">Metal-binding</keyword>
<dbReference type="InterPro" id="IPR036291">
    <property type="entry name" value="NAD(P)-bd_dom_sf"/>
</dbReference>
<dbReference type="Gene3D" id="3.90.180.10">
    <property type="entry name" value="Medium-chain alcohol dehydrogenases, catalytic domain"/>
    <property type="match status" value="1"/>
</dbReference>
<dbReference type="FunFam" id="3.40.50.720:FF:000068">
    <property type="entry name" value="Sorbitol dehydrogenase"/>
    <property type="match status" value="1"/>
</dbReference>
<dbReference type="InterPro" id="IPR020843">
    <property type="entry name" value="ER"/>
</dbReference>
<keyword evidence="14" id="KW-1185">Reference proteome</keyword>
<evidence type="ECO:0000256" key="7">
    <source>
        <dbReference type="ARBA" id="ARBA00024843"/>
    </source>
</evidence>
<comment type="similarity">
    <text evidence="2 11">Belongs to the zinc-containing alcohol dehydrogenase family.</text>
</comment>
<evidence type="ECO:0000256" key="3">
    <source>
        <dbReference type="ARBA" id="ARBA00022723"/>
    </source>
</evidence>
<protein>
    <recommendedName>
        <fullName evidence="9">D-xylulose reductase</fullName>
        <ecNumber evidence="9">1.1.1.9</ecNumber>
    </recommendedName>
    <alternativeName>
        <fullName evidence="10">Xylitol dehydrogenase A</fullName>
    </alternativeName>
</protein>
<evidence type="ECO:0000256" key="9">
    <source>
        <dbReference type="ARBA" id="ARBA00026119"/>
    </source>
</evidence>
<dbReference type="SMART" id="SM00829">
    <property type="entry name" value="PKS_ER"/>
    <property type="match status" value="1"/>
</dbReference>
<dbReference type="InterPro" id="IPR002328">
    <property type="entry name" value="ADH_Zn_CS"/>
</dbReference>
<dbReference type="PANTHER" id="PTHR43161:SF9">
    <property type="entry name" value="SORBITOL DEHYDROGENASE"/>
    <property type="match status" value="1"/>
</dbReference>
<evidence type="ECO:0000256" key="11">
    <source>
        <dbReference type="RuleBase" id="RU361277"/>
    </source>
</evidence>
<dbReference type="Gene3D" id="3.40.50.150">
    <property type="entry name" value="Vaccinia Virus protein VP39"/>
    <property type="match status" value="1"/>
</dbReference>
<organism evidence="13 14">
    <name type="scientific">Didymella heteroderae</name>
    <dbReference type="NCBI Taxonomy" id="1769908"/>
    <lineage>
        <taxon>Eukaryota</taxon>
        <taxon>Fungi</taxon>
        <taxon>Dikarya</taxon>
        <taxon>Ascomycota</taxon>
        <taxon>Pezizomycotina</taxon>
        <taxon>Dothideomycetes</taxon>
        <taxon>Pleosporomycetidae</taxon>
        <taxon>Pleosporales</taxon>
        <taxon>Pleosporineae</taxon>
        <taxon>Didymellaceae</taxon>
        <taxon>Didymella</taxon>
    </lineage>
</organism>
<keyword evidence="5" id="KW-0560">Oxidoreductase</keyword>
<feature type="domain" description="Enoyl reductase (ER)" evidence="12">
    <location>
        <begin position="347"/>
        <end position="684"/>
    </location>
</feature>
<dbReference type="EMBL" id="SWKV01000019">
    <property type="protein sequence ID" value="KAF3041696.1"/>
    <property type="molecule type" value="Genomic_DNA"/>
</dbReference>
<sequence>MEILDVLDLPQLYTKPSATTLLETLELLTLTPQSWDVDKDANTELGHPAHTEQQARRRAVQVNPEGVTRYLTSIVSNPLKWIHDDEAKEEIWNQASSRLSERSGRTAMGALSRDFRIPTATSSFNLSIHEPALTGDDLGLKTWAASYMLSKRLHKFDLVPSSEGPRPSILELGSGTGLVGLAMAALGSDVVLTDLPSIRENLARNAKDNSALIEQNGGSARTGTLDWTQPASCEVYTDGVVTQTLHATDSKFPIILAADSLYSPEHPRMLVDTIAAWISEDANAQVIAEFPYREAYLPEIRDFKERMDRIGLYVLEEGEESGFDDWGASGAADGEEDRALNPSFVLKQKDEVVYEDRPIPELPSPYDVLVKPKWTGICGSDVHYWVEGRIGHFVVEKPMVLGHESAGIVEKVGDKVKTLKVGDRVAMEPGVPCRRCVRCKEGKYNLCPDMAFAATPPYDGTLARYYTLPEDYCYKLPENMSLEEGALIEPTAVAVHITRQAAIKPGDSVVVFGAGPVGLLCCAVAKAYGAKKIVTVDINDERLNFALKYAANASFKSARVSAQENAENLIKECELGAGADVIIDASGAEPCIQTAIHALRMGGTYVQGGMGKPDINFPIMAMCTKELNVKGSFRYGAGDYQTAVDLVASERISVKELITGKVSFEDAEKAFADVKQGKGIKILIEGPKE</sequence>
<evidence type="ECO:0000256" key="8">
    <source>
        <dbReference type="ARBA" id="ARBA00025713"/>
    </source>
</evidence>
<dbReference type="AlphaFoldDB" id="A0A9P4WSV4"/>